<dbReference type="Pfam" id="PF03458">
    <property type="entry name" value="Gly_transporter"/>
    <property type="match status" value="2"/>
</dbReference>
<feature type="domain" description="Glycine transporter" evidence="8">
    <location>
        <begin position="8"/>
        <end position="83"/>
    </location>
</feature>
<evidence type="ECO:0000256" key="7">
    <source>
        <dbReference type="SAM" id="Phobius"/>
    </source>
</evidence>
<accession>A5EWW8</accession>
<keyword evidence="5 7" id="KW-1133">Transmembrane helix</keyword>
<keyword evidence="4 7" id="KW-0812">Transmembrane</keyword>
<evidence type="ECO:0000256" key="1">
    <source>
        <dbReference type="ARBA" id="ARBA00004651"/>
    </source>
</evidence>
<comment type="subcellular location">
    <subcellularLocation>
        <location evidence="1">Cell membrane</location>
        <topology evidence="1">Multi-pass membrane protein</topology>
    </subcellularLocation>
</comment>
<name>A5EWW8_DICNV</name>
<dbReference type="eggNOG" id="COG2860">
    <property type="taxonomic scope" value="Bacteria"/>
</dbReference>
<keyword evidence="6 7" id="KW-0472">Membrane</keyword>
<dbReference type="HOGENOM" id="CLU_064906_2_1_6"/>
<protein>
    <submittedName>
        <fullName evidence="9">Conserved hypothetical membrane protein</fullName>
    </submittedName>
</protein>
<keyword evidence="10" id="KW-1185">Reference proteome</keyword>
<gene>
    <name evidence="9" type="ordered locus">DNO_0051</name>
</gene>
<dbReference type="PANTHER" id="PTHR30506">
    <property type="entry name" value="INNER MEMBRANE PROTEIN"/>
    <property type="match status" value="1"/>
</dbReference>
<keyword evidence="3" id="KW-1003">Cell membrane</keyword>
<evidence type="ECO:0000256" key="5">
    <source>
        <dbReference type="ARBA" id="ARBA00022989"/>
    </source>
</evidence>
<feature type="transmembrane region" description="Helical" evidence="7">
    <location>
        <begin position="95"/>
        <end position="113"/>
    </location>
</feature>
<dbReference type="InterPro" id="IPR005115">
    <property type="entry name" value="Gly_transporter"/>
</dbReference>
<proteinExistence type="inferred from homology"/>
<dbReference type="GO" id="GO:0005886">
    <property type="term" value="C:plasma membrane"/>
    <property type="evidence" value="ECO:0007669"/>
    <property type="project" value="UniProtKB-SubCell"/>
</dbReference>
<feature type="transmembrane region" description="Helical" evidence="7">
    <location>
        <begin position="66"/>
        <end position="83"/>
    </location>
</feature>
<dbReference type="KEGG" id="dno:DNO_0051"/>
<evidence type="ECO:0000256" key="3">
    <source>
        <dbReference type="ARBA" id="ARBA00022475"/>
    </source>
</evidence>
<evidence type="ECO:0000256" key="4">
    <source>
        <dbReference type="ARBA" id="ARBA00022692"/>
    </source>
</evidence>
<dbReference type="Proteomes" id="UP000000248">
    <property type="component" value="Chromosome"/>
</dbReference>
<organism evidence="9 10">
    <name type="scientific">Dichelobacter nodosus (strain VCS1703A)</name>
    <dbReference type="NCBI Taxonomy" id="246195"/>
    <lineage>
        <taxon>Bacteria</taxon>
        <taxon>Pseudomonadati</taxon>
        <taxon>Pseudomonadota</taxon>
        <taxon>Gammaproteobacteria</taxon>
        <taxon>Cardiobacteriales</taxon>
        <taxon>Cardiobacteriaceae</taxon>
        <taxon>Dichelobacter</taxon>
    </lineage>
</organism>
<feature type="transmembrane region" description="Helical" evidence="7">
    <location>
        <begin position="33"/>
        <end position="54"/>
    </location>
</feature>
<sequence length="215" mass="23638">MNTDIVIYILDLIGCAGCAAAASVLAKRVGFDFTGAVMIGAIGAIGGGTVRDLLINRHPIFWLKDLNYLCLITAVALLVQIFYHAVERLDKPLRWFDAVGLAAFSVIGFQAALSKGFSAPIVVLMGVITAVMGGIIRDIICRQLPLVLRQEIYIVAAISGGIWFLLLQKINISLWINHLSTMLFIFSFRMFSVYQRWNLPSITLPAKTPQDPNKN</sequence>
<feature type="transmembrane region" description="Helical" evidence="7">
    <location>
        <begin position="152"/>
        <end position="168"/>
    </location>
</feature>
<evidence type="ECO:0000256" key="2">
    <source>
        <dbReference type="ARBA" id="ARBA00008193"/>
    </source>
</evidence>
<dbReference type="EMBL" id="CP000513">
    <property type="protein sequence ID" value="ABQ13508.1"/>
    <property type="molecule type" value="Genomic_DNA"/>
</dbReference>
<evidence type="ECO:0000256" key="6">
    <source>
        <dbReference type="ARBA" id="ARBA00023136"/>
    </source>
</evidence>
<feature type="domain" description="Glycine transporter" evidence="8">
    <location>
        <begin position="95"/>
        <end position="168"/>
    </location>
</feature>
<evidence type="ECO:0000313" key="9">
    <source>
        <dbReference type="EMBL" id="ABQ13508.1"/>
    </source>
</evidence>
<feature type="transmembrane region" description="Helical" evidence="7">
    <location>
        <begin position="6"/>
        <end position="26"/>
    </location>
</feature>
<evidence type="ECO:0000313" key="10">
    <source>
        <dbReference type="Proteomes" id="UP000000248"/>
    </source>
</evidence>
<comment type="similarity">
    <text evidence="2">Belongs to the UPF0126 family.</text>
</comment>
<dbReference type="AlphaFoldDB" id="A5EWW8"/>
<evidence type="ECO:0000259" key="8">
    <source>
        <dbReference type="Pfam" id="PF03458"/>
    </source>
</evidence>
<dbReference type="PANTHER" id="PTHR30506:SF3">
    <property type="entry name" value="UPF0126 INNER MEMBRANE PROTEIN YADS-RELATED"/>
    <property type="match status" value="1"/>
</dbReference>
<dbReference type="RefSeq" id="WP_011927809.1">
    <property type="nucleotide sequence ID" value="NC_009446.1"/>
</dbReference>
<dbReference type="OrthoDB" id="9791874at2"/>
<reference evidence="9 10" key="1">
    <citation type="journal article" date="2007" name="Nat. Biotechnol.">
        <title>Genome sequence and identification of candidate vaccine antigens from the animal pathogen Dichelobacter nodosus.</title>
        <authorList>
            <person name="Myers G.S."/>
            <person name="Parker D."/>
            <person name="Al-Hasani K."/>
            <person name="Kennan R.M."/>
            <person name="Seemann T."/>
            <person name="Ren Q."/>
            <person name="Badger J.H."/>
            <person name="Selengut J.D."/>
            <person name="Deboy R.T."/>
            <person name="Tettelin H."/>
            <person name="Boyce J.D."/>
            <person name="McCarl V.P."/>
            <person name="Han X."/>
            <person name="Nelson W.C."/>
            <person name="Madupu R."/>
            <person name="Mohamoud Y."/>
            <person name="Holley T."/>
            <person name="Fedorova N."/>
            <person name="Khouri H."/>
            <person name="Bottomley S.P."/>
            <person name="Whittington R.J."/>
            <person name="Adler B."/>
            <person name="Songer J.G."/>
            <person name="Rood J.I."/>
            <person name="Paulsen I.T."/>
        </authorList>
    </citation>
    <scope>NUCLEOTIDE SEQUENCE [LARGE SCALE GENOMIC DNA]</scope>
    <source>
        <strain evidence="9 10">VCS1703A</strain>
    </source>
</reference>
<feature type="transmembrane region" description="Helical" evidence="7">
    <location>
        <begin position="174"/>
        <end position="191"/>
    </location>
</feature>
<dbReference type="STRING" id="246195.DNO_0051"/>
<feature type="transmembrane region" description="Helical" evidence="7">
    <location>
        <begin position="119"/>
        <end position="140"/>
    </location>
</feature>